<dbReference type="InterPro" id="IPR037523">
    <property type="entry name" value="VOC_core"/>
</dbReference>
<dbReference type="Pfam" id="PF00903">
    <property type="entry name" value="Glyoxalase"/>
    <property type="match status" value="1"/>
</dbReference>
<dbReference type="InterPro" id="IPR052164">
    <property type="entry name" value="Anthracycline_SecMetBiosynth"/>
</dbReference>
<dbReference type="PANTHER" id="PTHR33993">
    <property type="entry name" value="GLYOXALASE-RELATED"/>
    <property type="match status" value="1"/>
</dbReference>
<reference evidence="2" key="1">
    <citation type="submission" date="2020-02" db="EMBL/GenBank/DDBJ databases">
        <authorList>
            <person name="Meier V. D."/>
        </authorList>
    </citation>
    <scope>NUCLEOTIDE SEQUENCE</scope>
    <source>
        <strain evidence="2">AVDCRST_MAG77</strain>
    </source>
</reference>
<protein>
    <recommendedName>
        <fullName evidence="1">VOC domain-containing protein</fullName>
    </recommendedName>
</protein>
<proteinExistence type="predicted"/>
<dbReference type="SUPFAM" id="SSF54593">
    <property type="entry name" value="Glyoxalase/Bleomycin resistance protein/Dihydroxybiphenyl dioxygenase"/>
    <property type="match status" value="1"/>
</dbReference>
<dbReference type="AlphaFoldDB" id="A0A6J4HBM7"/>
<sequence>MATETAVATQTHTIVHYEIPAKNAAELVKFYSNVFGWKFSTMPGMDTYHVSQTGEDCAGVAVFEPDTAGVRPINYIGVESVKAHVAKLKEHGGTIMHEFIVSGMGRGAIGADPDGNPVGLWQPDMDAKE</sequence>
<evidence type="ECO:0000259" key="1">
    <source>
        <dbReference type="PROSITE" id="PS51819"/>
    </source>
</evidence>
<dbReference type="InterPro" id="IPR029068">
    <property type="entry name" value="Glyas_Bleomycin-R_OHBP_Dase"/>
</dbReference>
<evidence type="ECO:0000313" key="2">
    <source>
        <dbReference type="EMBL" id="CAA9220384.1"/>
    </source>
</evidence>
<dbReference type="InterPro" id="IPR004360">
    <property type="entry name" value="Glyas_Fos-R_dOase_dom"/>
</dbReference>
<feature type="domain" description="VOC" evidence="1">
    <location>
        <begin position="13"/>
        <end position="123"/>
    </location>
</feature>
<dbReference type="PROSITE" id="PS51819">
    <property type="entry name" value="VOC"/>
    <property type="match status" value="1"/>
</dbReference>
<name>A0A6J4HBM7_9CHLR</name>
<organism evidence="2">
    <name type="scientific">uncultured Chloroflexota bacterium</name>
    <dbReference type="NCBI Taxonomy" id="166587"/>
    <lineage>
        <taxon>Bacteria</taxon>
        <taxon>Bacillati</taxon>
        <taxon>Chloroflexota</taxon>
        <taxon>environmental samples</taxon>
    </lineage>
</organism>
<accession>A0A6J4HBM7</accession>
<gene>
    <name evidence="2" type="ORF">AVDCRST_MAG77-411</name>
</gene>
<dbReference type="EMBL" id="CADCTC010000029">
    <property type="protein sequence ID" value="CAA9220384.1"/>
    <property type="molecule type" value="Genomic_DNA"/>
</dbReference>
<dbReference type="CDD" id="cd07247">
    <property type="entry name" value="SgaA_N_like"/>
    <property type="match status" value="1"/>
</dbReference>
<dbReference type="Gene3D" id="3.10.180.10">
    <property type="entry name" value="2,3-Dihydroxybiphenyl 1,2-Dioxygenase, domain 1"/>
    <property type="match status" value="1"/>
</dbReference>
<dbReference type="PANTHER" id="PTHR33993:SF2">
    <property type="entry name" value="VOC DOMAIN-CONTAINING PROTEIN"/>
    <property type="match status" value="1"/>
</dbReference>